<comment type="caution">
    <text evidence="6">The sequence shown here is derived from an EMBL/GenBank/DDBJ whole genome shotgun (WGS) entry which is preliminary data.</text>
</comment>
<dbReference type="PANTHER" id="PTHR12713:SF11">
    <property type="entry name" value="V-TYPE PROTON ATPASE SUBUNIT G"/>
    <property type="match status" value="1"/>
</dbReference>
<evidence type="ECO:0000256" key="3">
    <source>
        <dbReference type="ARBA" id="ARBA00022781"/>
    </source>
</evidence>
<dbReference type="GO" id="GO:0016887">
    <property type="term" value="F:ATP hydrolysis activity"/>
    <property type="evidence" value="ECO:0007669"/>
    <property type="project" value="TreeGrafter"/>
</dbReference>
<dbReference type="Gene3D" id="1.20.5.2950">
    <property type="match status" value="1"/>
</dbReference>
<dbReference type="VEuPathDB" id="FungiDB:C5L36_0D05960"/>
<dbReference type="PANTHER" id="PTHR12713">
    <property type="entry name" value="VACUOLAR ATP SYNTHASE SUBUNIT G"/>
    <property type="match status" value="1"/>
</dbReference>
<gene>
    <name evidence="6" type="ORF">BOH78_1898</name>
</gene>
<evidence type="ECO:0000313" key="7">
    <source>
        <dbReference type="Proteomes" id="UP000189274"/>
    </source>
</evidence>
<keyword evidence="4" id="KW-0406">Ion transport</keyword>
<dbReference type="Proteomes" id="UP000189274">
    <property type="component" value="Unassembled WGS sequence"/>
</dbReference>
<proteinExistence type="inferred from homology"/>
<evidence type="ECO:0000256" key="4">
    <source>
        <dbReference type="ARBA" id="ARBA00023065"/>
    </source>
</evidence>
<evidence type="ECO:0000256" key="5">
    <source>
        <dbReference type="SAM" id="Coils"/>
    </source>
</evidence>
<organism evidence="6 7">
    <name type="scientific">Pichia kudriavzevii</name>
    <name type="common">Yeast</name>
    <name type="synonym">Issatchenkia orientalis</name>
    <dbReference type="NCBI Taxonomy" id="4909"/>
    <lineage>
        <taxon>Eukaryota</taxon>
        <taxon>Fungi</taxon>
        <taxon>Dikarya</taxon>
        <taxon>Ascomycota</taxon>
        <taxon>Saccharomycotina</taxon>
        <taxon>Pichiomycetes</taxon>
        <taxon>Pichiales</taxon>
        <taxon>Pichiaceae</taxon>
        <taxon>Pichia</taxon>
    </lineage>
</organism>
<dbReference type="InterPro" id="IPR035426">
    <property type="entry name" value="Gemin2/Brr1"/>
</dbReference>
<keyword evidence="2" id="KW-0813">Transport</keyword>
<dbReference type="Pfam" id="PF04938">
    <property type="entry name" value="SIP1"/>
    <property type="match status" value="1"/>
</dbReference>
<evidence type="ECO:0000313" key="6">
    <source>
        <dbReference type="EMBL" id="ONH75187.1"/>
    </source>
</evidence>
<dbReference type="Pfam" id="PF03179">
    <property type="entry name" value="V-ATPase_G"/>
    <property type="match status" value="1"/>
</dbReference>
<dbReference type="GO" id="GO:0046961">
    <property type="term" value="F:proton-transporting ATPase activity, rotational mechanism"/>
    <property type="evidence" value="ECO:0007669"/>
    <property type="project" value="InterPro"/>
</dbReference>
<comment type="similarity">
    <text evidence="1">Belongs to the V-ATPase G subunit family.</text>
</comment>
<keyword evidence="5" id="KW-0175">Coiled coil</keyword>
<dbReference type="InterPro" id="IPR005124">
    <property type="entry name" value="V-ATPase_G"/>
</dbReference>
<keyword evidence="3" id="KW-0375">Hydrogen ion transport</keyword>
<dbReference type="GO" id="GO:0000221">
    <property type="term" value="C:vacuolar proton-transporting V-type ATPase, V1 domain"/>
    <property type="evidence" value="ECO:0007669"/>
    <property type="project" value="TreeGrafter"/>
</dbReference>
<protein>
    <submittedName>
        <fullName evidence="6">V-type proton ATPase subunit G</fullName>
    </submittedName>
</protein>
<evidence type="ECO:0000256" key="2">
    <source>
        <dbReference type="ARBA" id="ARBA00022448"/>
    </source>
</evidence>
<name>A0A1V2LPT8_PICKU</name>
<dbReference type="AlphaFoldDB" id="A0A1V2LPT8"/>
<reference evidence="7" key="1">
    <citation type="journal article" date="2017" name="Genome Announc.">
        <title>Genome sequences of Cyberlindnera fabianii 65, Pichia kudriavzevii 129, and Saccharomyces cerevisiae 131 isolated from fermented masau fruits in Zimbabwe.</title>
        <authorList>
            <person name="van Rijswijck I.M.H."/>
            <person name="Derks M.F.L."/>
            <person name="Abee T."/>
            <person name="de Ridder D."/>
            <person name="Smid E.J."/>
        </authorList>
    </citation>
    <scope>NUCLEOTIDE SEQUENCE [LARGE SCALE GENOMIC DNA]</scope>
    <source>
        <strain evidence="7">129</strain>
    </source>
</reference>
<dbReference type="NCBIfam" id="TIGR01147">
    <property type="entry name" value="V_ATP_synt_G"/>
    <property type="match status" value="1"/>
</dbReference>
<dbReference type="GO" id="GO:0000387">
    <property type="term" value="P:spliceosomal snRNP assembly"/>
    <property type="evidence" value="ECO:0007669"/>
    <property type="project" value="InterPro"/>
</dbReference>
<accession>A0A1V2LPT8</accession>
<sequence length="370" mass="42029">MDSKGIKHQIDDLLTHLPGGNKRAKTVAIEGNCGRSAKCAAIDKLPNTFENKGYVHGPIDSVFGQRRAFPVSIDTANVDMDKIPESAEEYLSQVRREASEGVHQDEDEEEDFVYIKRGESPAQEQQGAGDDDYKTMERYLQDYIESRRIYDSYRQQLHEIDGIELPQTAREWKKFIWEVSCQREYIAQIVEEGLHMKLLVYFTKWMWLKMDSNFTEWLLGILSAVDNPLSSSDLSVVRQLGKKAARQLAHGSEEAIHMRSGIQSLLKTEKEAQEIVAKARQYRAQKLKAAKTDAQTEIEAYKATKAAELKSFQDEFAGANVQLESNAEKEVQVELEKIRKTALEKKDIVSKLLIDTISSPKPELHANVAH</sequence>
<dbReference type="EMBL" id="MQVM01000007">
    <property type="protein sequence ID" value="ONH75187.1"/>
    <property type="molecule type" value="Genomic_DNA"/>
</dbReference>
<feature type="coiled-coil region" evidence="5">
    <location>
        <begin position="265"/>
        <end position="304"/>
    </location>
</feature>
<evidence type="ECO:0000256" key="1">
    <source>
        <dbReference type="ARBA" id="ARBA00010066"/>
    </source>
</evidence>